<dbReference type="OrthoDB" id="9799640at2"/>
<dbReference type="InterPro" id="IPR001041">
    <property type="entry name" value="2Fe-2S_ferredoxin-type"/>
</dbReference>
<name>A0A3N1CWJ0_9ACTN</name>
<keyword evidence="9" id="KW-1185">Reference proteome</keyword>
<evidence type="ECO:0000256" key="3">
    <source>
        <dbReference type="ARBA" id="ARBA00022723"/>
    </source>
</evidence>
<keyword evidence="2" id="KW-0001">2Fe-2S</keyword>
<keyword evidence="5" id="KW-0411">Iron-sulfur</keyword>
<comment type="similarity">
    <text evidence="1">Belongs to the adrenodoxin/putidaredoxin family.</text>
</comment>
<dbReference type="EMBL" id="RJKE01000001">
    <property type="protein sequence ID" value="ROO85660.1"/>
    <property type="molecule type" value="Genomic_DNA"/>
</dbReference>
<proteinExistence type="inferred from homology"/>
<evidence type="ECO:0000256" key="2">
    <source>
        <dbReference type="ARBA" id="ARBA00022714"/>
    </source>
</evidence>
<protein>
    <submittedName>
        <fullName evidence="8">2Fe-2S ferredoxin</fullName>
    </submittedName>
</protein>
<evidence type="ECO:0000256" key="1">
    <source>
        <dbReference type="ARBA" id="ARBA00010914"/>
    </source>
</evidence>
<dbReference type="GO" id="GO:0046872">
    <property type="term" value="F:metal ion binding"/>
    <property type="evidence" value="ECO:0007669"/>
    <property type="project" value="UniProtKB-KW"/>
</dbReference>
<dbReference type="AlphaFoldDB" id="A0A3N1CWJ0"/>
<organism evidence="8 9">
    <name type="scientific">Actinocorallia herbida</name>
    <dbReference type="NCBI Taxonomy" id="58109"/>
    <lineage>
        <taxon>Bacteria</taxon>
        <taxon>Bacillati</taxon>
        <taxon>Actinomycetota</taxon>
        <taxon>Actinomycetes</taxon>
        <taxon>Streptosporangiales</taxon>
        <taxon>Thermomonosporaceae</taxon>
        <taxon>Actinocorallia</taxon>
    </lineage>
</organism>
<dbReference type="GO" id="GO:0051537">
    <property type="term" value="F:2 iron, 2 sulfur cluster binding"/>
    <property type="evidence" value="ECO:0007669"/>
    <property type="project" value="UniProtKB-KW"/>
</dbReference>
<comment type="cofactor">
    <cofactor evidence="6">
        <name>[2Fe-2S] cluster</name>
        <dbReference type="ChEBI" id="CHEBI:190135"/>
    </cofactor>
</comment>
<evidence type="ECO:0000259" key="7">
    <source>
        <dbReference type="PROSITE" id="PS51085"/>
    </source>
</evidence>
<dbReference type="PANTHER" id="PTHR23426:SF65">
    <property type="entry name" value="FERREDOXIN-2, MITOCHONDRIAL"/>
    <property type="match status" value="1"/>
</dbReference>
<accession>A0A3N1CWJ0</accession>
<dbReference type="Gene3D" id="3.10.20.30">
    <property type="match status" value="1"/>
</dbReference>
<feature type="domain" description="2Fe-2S ferredoxin-type" evidence="7">
    <location>
        <begin position="2"/>
        <end position="103"/>
    </location>
</feature>
<dbReference type="PROSITE" id="PS51085">
    <property type="entry name" value="2FE2S_FER_2"/>
    <property type="match status" value="1"/>
</dbReference>
<dbReference type="InterPro" id="IPR001055">
    <property type="entry name" value="Adrenodoxin-like"/>
</dbReference>
<gene>
    <name evidence="8" type="ORF">EDD29_3206</name>
</gene>
<keyword evidence="4" id="KW-0408">Iron</keyword>
<evidence type="ECO:0000313" key="9">
    <source>
        <dbReference type="Proteomes" id="UP000272400"/>
    </source>
</evidence>
<dbReference type="Proteomes" id="UP000272400">
    <property type="component" value="Unassembled WGS sequence"/>
</dbReference>
<reference evidence="8 9" key="1">
    <citation type="submission" date="2018-11" db="EMBL/GenBank/DDBJ databases">
        <title>Sequencing the genomes of 1000 actinobacteria strains.</title>
        <authorList>
            <person name="Klenk H.-P."/>
        </authorList>
    </citation>
    <scope>NUCLEOTIDE SEQUENCE [LARGE SCALE GENOMIC DNA]</scope>
    <source>
        <strain evidence="8 9">DSM 44254</strain>
    </source>
</reference>
<sequence>MPIIRFTSEDRVHEVDAREGESLMQAAVRTGVPGIIGECGGELSCATCHVALADGWAAKCPEPSADERDLLDAVDGVRPESRLGCQIRMSAALDGLEAEVVPE</sequence>
<evidence type="ECO:0000256" key="6">
    <source>
        <dbReference type="ARBA" id="ARBA00034078"/>
    </source>
</evidence>
<evidence type="ECO:0000313" key="8">
    <source>
        <dbReference type="EMBL" id="ROO85660.1"/>
    </source>
</evidence>
<dbReference type="RefSeq" id="WP_123665144.1">
    <property type="nucleotide sequence ID" value="NZ_RJKE01000001.1"/>
</dbReference>
<evidence type="ECO:0000256" key="5">
    <source>
        <dbReference type="ARBA" id="ARBA00023014"/>
    </source>
</evidence>
<dbReference type="GO" id="GO:0140647">
    <property type="term" value="P:P450-containing electron transport chain"/>
    <property type="evidence" value="ECO:0007669"/>
    <property type="project" value="InterPro"/>
</dbReference>
<dbReference type="InterPro" id="IPR012675">
    <property type="entry name" value="Beta-grasp_dom_sf"/>
</dbReference>
<dbReference type="InterPro" id="IPR036010">
    <property type="entry name" value="2Fe-2S_ferredoxin-like_sf"/>
</dbReference>
<keyword evidence="3" id="KW-0479">Metal-binding</keyword>
<comment type="caution">
    <text evidence="8">The sequence shown here is derived from an EMBL/GenBank/DDBJ whole genome shotgun (WGS) entry which is preliminary data.</text>
</comment>
<evidence type="ECO:0000256" key="4">
    <source>
        <dbReference type="ARBA" id="ARBA00023004"/>
    </source>
</evidence>
<dbReference type="GO" id="GO:0009055">
    <property type="term" value="F:electron transfer activity"/>
    <property type="evidence" value="ECO:0007669"/>
    <property type="project" value="TreeGrafter"/>
</dbReference>
<dbReference type="Pfam" id="PF00111">
    <property type="entry name" value="Fer2"/>
    <property type="match status" value="1"/>
</dbReference>
<dbReference type="CDD" id="cd00207">
    <property type="entry name" value="fer2"/>
    <property type="match status" value="1"/>
</dbReference>
<dbReference type="PANTHER" id="PTHR23426">
    <property type="entry name" value="FERREDOXIN/ADRENODOXIN"/>
    <property type="match status" value="1"/>
</dbReference>
<dbReference type="PRINTS" id="PR00355">
    <property type="entry name" value="ADRENODOXIN"/>
</dbReference>
<dbReference type="SUPFAM" id="SSF54292">
    <property type="entry name" value="2Fe-2S ferredoxin-like"/>
    <property type="match status" value="1"/>
</dbReference>